<feature type="compositionally biased region" description="Polar residues" evidence="2">
    <location>
        <begin position="17"/>
        <end position="31"/>
    </location>
</feature>
<evidence type="ECO:0000313" key="3">
    <source>
        <dbReference type="EMBL" id="CDW86429.1"/>
    </source>
</evidence>
<dbReference type="InParanoid" id="A0A078AWB3"/>
<feature type="region of interest" description="Disordered" evidence="2">
    <location>
        <begin position="17"/>
        <end position="43"/>
    </location>
</feature>
<evidence type="ECO:0000313" key="4">
    <source>
        <dbReference type="Proteomes" id="UP000039865"/>
    </source>
</evidence>
<feature type="coiled-coil region" evidence="1">
    <location>
        <begin position="310"/>
        <end position="337"/>
    </location>
</feature>
<feature type="region of interest" description="Disordered" evidence="2">
    <location>
        <begin position="582"/>
        <end position="605"/>
    </location>
</feature>
<sequence>MEMNKILDKQQLNIHASTTLVESKPPNNDISSIIKGEGDKSKRIGEKANHRKLIYSKTGNQSFDQDKFNQIIMGTLNDGNKQSFNKGIQGINDTINNVSINSTNEYLRATPNIKQSSFKQKQGSIKKKALQKSASRASQISLKTINPRFSRPQKTYQQLSSNQLRNQSNDNIGISNSQSKNISLQHENPLQLFSDWGIMKFGEGQKGWELIGSIVRASKKGNRVWELVDKINQVKDQYQCIIEQANRVNEKMQKKHKKFNDQNSMNMTTLNVIPQTYSSLYRKQIRFDDQNLADGRQRNMNQIRKKDNLVPKAVRKLNKLKQEMNEFNDEYSKLLGTTKRLMNMCKSQGGKRRQKITDTSQNTNSNPQTTSREVNIDPFKAETLNINSMETSFFKQNHTAHGYRNSGLYQNGDYHNNNYSALMQNNNTQLLKSYMGFNSSIFKERQDEIKTLISLELEQFKNINLDLKKKNSYQPPNADELLDHIKEKIQVVKGSQENLQSDPKKIQQHKLQVMHHDFDIKIDRFTEILKMRAKQSLEQSLQNNSLTTQQQLILSQMTQKSQIEQILDTHSTQRLEELKMQRNNKSSESMRVATFDRRSSHQQSIKISKNMISEENSDIDNNLEKSMEEMRKNFEKKKSISSHNRKNTASPQLKVKQLYLDKIISDIEAQQQSPRKKEFKVAAISKNYQLDNPETLILPTPRQKQLSNRAQFLLRMRKQFEKTSHRLSENPMNPVKTAIDTKQIFKICKRNSGSQNEIETNNSSDQPLSKRINQNKEEIKQPSLKISHYKKFVTNNNDYMNKLLSQRALSSSNEKRSINENHNVIQSQPHSPQQSMMFSFSPISKISGGHIGMGYLGSAQDQSRIQSKSNSKGREFLFNNENINSVSQRYSRELEKYRWQRQVYQNNRLSL</sequence>
<dbReference type="Proteomes" id="UP000039865">
    <property type="component" value="Unassembled WGS sequence"/>
</dbReference>
<proteinExistence type="predicted"/>
<evidence type="ECO:0000256" key="1">
    <source>
        <dbReference type="SAM" id="Coils"/>
    </source>
</evidence>
<accession>A0A078AWB3</accession>
<organism evidence="3 4">
    <name type="scientific">Stylonychia lemnae</name>
    <name type="common">Ciliate</name>
    <dbReference type="NCBI Taxonomy" id="5949"/>
    <lineage>
        <taxon>Eukaryota</taxon>
        <taxon>Sar</taxon>
        <taxon>Alveolata</taxon>
        <taxon>Ciliophora</taxon>
        <taxon>Intramacronucleata</taxon>
        <taxon>Spirotrichea</taxon>
        <taxon>Stichotrichia</taxon>
        <taxon>Sporadotrichida</taxon>
        <taxon>Oxytrichidae</taxon>
        <taxon>Stylonychinae</taxon>
        <taxon>Stylonychia</taxon>
    </lineage>
</organism>
<protein>
    <submittedName>
        <fullName evidence="3">Uncharacterized protein</fullName>
    </submittedName>
</protein>
<gene>
    <name evidence="3" type="primary">Contig13033.g13894</name>
    <name evidence="3" type="ORF">STYLEM_15524</name>
</gene>
<name>A0A078AWB3_STYLE</name>
<keyword evidence="1" id="KW-0175">Coiled coil</keyword>
<feature type="coiled-coil region" evidence="1">
    <location>
        <begin position="231"/>
        <end position="262"/>
    </location>
</feature>
<dbReference type="EMBL" id="CCKQ01014634">
    <property type="protein sequence ID" value="CDW86429.1"/>
    <property type="molecule type" value="Genomic_DNA"/>
</dbReference>
<dbReference type="AlphaFoldDB" id="A0A078AWB3"/>
<feature type="region of interest" description="Disordered" evidence="2">
    <location>
        <begin position="346"/>
        <end position="374"/>
    </location>
</feature>
<keyword evidence="4" id="KW-1185">Reference proteome</keyword>
<feature type="compositionally biased region" description="Low complexity" evidence="2">
    <location>
        <begin position="357"/>
        <end position="371"/>
    </location>
</feature>
<evidence type="ECO:0000256" key="2">
    <source>
        <dbReference type="SAM" id="MobiDB-lite"/>
    </source>
</evidence>
<reference evidence="3 4" key="1">
    <citation type="submission" date="2014-06" db="EMBL/GenBank/DDBJ databases">
        <authorList>
            <person name="Swart Estienne"/>
        </authorList>
    </citation>
    <scope>NUCLEOTIDE SEQUENCE [LARGE SCALE GENOMIC DNA]</scope>
    <source>
        <strain evidence="3 4">130c</strain>
    </source>
</reference>